<evidence type="ECO:0000256" key="4">
    <source>
        <dbReference type="ARBA" id="ARBA00023306"/>
    </source>
</evidence>
<dbReference type="InterPro" id="IPR036390">
    <property type="entry name" value="WH_DNA-bd_sf"/>
</dbReference>
<protein>
    <submittedName>
        <fullName evidence="5">SMC-Scp complex subunit ScpB</fullName>
    </submittedName>
</protein>
<dbReference type="GO" id="GO:0051301">
    <property type="term" value="P:cell division"/>
    <property type="evidence" value="ECO:0007669"/>
    <property type="project" value="UniProtKB-KW"/>
</dbReference>
<keyword evidence="1" id="KW-0963">Cytoplasm</keyword>
<proteinExistence type="predicted"/>
<dbReference type="NCBIfam" id="TIGR00281">
    <property type="entry name" value="SMC-Scp complex subunit ScpB"/>
    <property type="match status" value="1"/>
</dbReference>
<evidence type="ECO:0000313" key="5">
    <source>
        <dbReference type="EMBL" id="HJB40027.1"/>
    </source>
</evidence>
<dbReference type="PIRSF" id="PIRSF019345">
    <property type="entry name" value="ScpB"/>
    <property type="match status" value="1"/>
</dbReference>
<organism evidence="5 6">
    <name type="scientific">Candidatus Ruthenibacterium avium</name>
    <dbReference type="NCBI Taxonomy" id="2838751"/>
    <lineage>
        <taxon>Bacteria</taxon>
        <taxon>Bacillati</taxon>
        <taxon>Bacillota</taxon>
        <taxon>Clostridia</taxon>
        <taxon>Eubacteriales</taxon>
        <taxon>Oscillospiraceae</taxon>
        <taxon>Ruthenibacterium</taxon>
    </lineage>
</organism>
<keyword evidence="2" id="KW-0132">Cell division</keyword>
<dbReference type="Pfam" id="PF04079">
    <property type="entry name" value="SMC_ScpB"/>
    <property type="match status" value="1"/>
</dbReference>
<evidence type="ECO:0000256" key="1">
    <source>
        <dbReference type="ARBA" id="ARBA00022490"/>
    </source>
</evidence>
<dbReference type="PANTHER" id="PTHR34298:SF2">
    <property type="entry name" value="SEGREGATION AND CONDENSATION PROTEIN B"/>
    <property type="match status" value="1"/>
</dbReference>
<accession>A0A9D2M2L0</accession>
<dbReference type="EMBL" id="DWYA01000056">
    <property type="protein sequence ID" value="HJB40027.1"/>
    <property type="molecule type" value="Genomic_DNA"/>
</dbReference>
<dbReference type="GO" id="GO:0051304">
    <property type="term" value="P:chromosome separation"/>
    <property type="evidence" value="ECO:0007669"/>
    <property type="project" value="InterPro"/>
</dbReference>
<comment type="caution">
    <text evidence="5">The sequence shown here is derived from an EMBL/GenBank/DDBJ whole genome shotgun (WGS) entry which is preliminary data.</text>
</comment>
<reference evidence="5" key="1">
    <citation type="journal article" date="2021" name="PeerJ">
        <title>Extensive microbial diversity within the chicken gut microbiome revealed by metagenomics and culture.</title>
        <authorList>
            <person name="Gilroy R."/>
            <person name="Ravi A."/>
            <person name="Getino M."/>
            <person name="Pursley I."/>
            <person name="Horton D.L."/>
            <person name="Alikhan N.F."/>
            <person name="Baker D."/>
            <person name="Gharbi K."/>
            <person name="Hall N."/>
            <person name="Watson M."/>
            <person name="Adriaenssens E.M."/>
            <person name="Foster-Nyarko E."/>
            <person name="Jarju S."/>
            <person name="Secka A."/>
            <person name="Antonio M."/>
            <person name="Oren A."/>
            <person name="Chaudhuri R.R."/>
            <person name="La Ragione R."/>
            <person name="Hildebrand F."/>
            <person name="Pallen M.J."/>
        </authorList>
    </citation>
    <scope>NUCLEOTIDE SEQUENCE</scope>
    <source>
        <strain evidence="5">ChiBcec8-14828</strain>
    </source>
</reference>
<evidence type="ECO:0000256" key="2">
    <source>
        <dbReference type="ARBA" id="ARBA00022618"/>
    </source>
</evidence>
<dbReference type="AlphaFoldDB" id="A0A9D2M2L0"/>
<sequence>MEEKHLKAALEAMLFAHGDAVSAQRLAEVLETSKETVERCLAEMQLEYDKETRGITLIRVEDRWQLSTKNAYGALVRAVLDKSRNAPLSQAALEVLAVIAYNQPVSRSFVEQVRGVDSTAVIHTLLQRGLIEEAGRMDLPGKPLAFATTDAFLRVFGLENLGQLPPLHGQEASVGE</sequence>
<dbReference type="PANTHER" id="PTHR34298">
    <property type="entry name" value="SEGREGATION AND CONDENSATION PROTEIN B"/>
    <property type="match status" value="1"/>
</dbReference>
<evidence type="ECO:0000313" key="6">
    <source>
        <dbReference type="Proteomes" id="UP000824209"/>
    </source>
</evidence>
<dbReference type="SUPFAM" id="SSF46785">
    <property type="entry name" value="Winged helix' DNA-binding domain"/>
    <property type="match status" value="2"/>
</dbReference>
<dbReference type="Gene3D" id="1.10.10.10">
    <property type="entry name" value="Winged helix-like DNA-binding domain superfamily/Winged helix DNA-binding domain"/>
    <property type="match status" value="2"/>
</dbReference>
<dbReference type="InterPro" id="IPR005234">
    <property type="entry name" value="ScpB_csome_segregation"/>
</dbReference>
<keyword evidence="3" id="KW-0159">Chromosome partition</keyword>
<dbReference type="Proteomes" id="UP000824209">
    <property type="component" value="Unassembled WGS sequence"/>
</dbReference>
<dbReference type="InterPro" id="IPR036388">
    <property type="entry name" value="WH-like_DNA-bd_sf"/>
</dbReference>
<keyword evidence="4" id="KW-0131">Cell cycle</keyword>
<name>A0A9D2M2L0_9FIRM</name>
<gene>
    <name evidence="5" type="primary">scpB</name>
    <name evidence="5" type="ORF">H9943_06480</name>
</gene>
<evidence type="ECO:0000256" key="3">
    <source>
        <dbReference type="ARBA" id="ARBA00022829"/>
    </source>
</evidence>
<reference evidence="5" key="2">
    <citation type="submission" date="2021-04" db="EMBL/GenBank/DDBJ databases">
        <authorList>
            <person name="Gilroy R."/>
        </authorList>
    </citation>
    <scope>NUCLEOTIDE SEQUENCE</scope>
    <source>
        <strain evidence="5">ChiBcec8-14828</strain>
    </source>
</reference>